<evidence type="ECO:0000256" key="2">
    <source>
        <dbReference type="ARBA" id="ARBA00022490"/>
    </source>
</evidence>
<evidence type="ECO:0000256" key="5">
    <source>
        <dbReference type="ARBA" id="ARBA00022691"/>
    </source>
</evidence>
<feature type="binding site" evidence="6">
    <location>
        <position position="145"/>
    </location>
    <ligand>
        <name>S-adenosyl-L-methionine</name>
        <dbReference type="ChEBI" id="CHEBI:59789"/>
    </ligand>
</feature>
<dbReference type="CDD" id="cd02440">
    <property type="entry name" value="AdoMet_MTases"/>
    <property type="match status" value="1"/>
</dbReference>
<dbReference type="GO" id="GO:0032259">
    <property type="term" value="P:methylation"/>
    <property type="evidence" value="ECO:0007669"/>
    <property type="project" value="UniProtKB-KW"/>
</dbReference>
<keyword evidence="4 6" id="KW-0808">Transferase</keyword>
<keyword evidence="7" id="KW-0687">Ribonucleoprotein</keyword>
<dbReference type="HAMAP" id="MF_00735">
    <property type="entry name" value="Methyltr_PrmA"/>
    <property type="match status" value="1"/>
</dbReference>
<gene>
    <name evidence="6 7" type="primary">prmA</name>
    <name evidence="7" type="ORF">FHK82_00645</name>
</gene>
<dbReference type="PANTHER" id="PTHR43648">
    <property type="entry name" value="ELECTRON TRANSFER FLAVOPROTEIN BETA SUBUNIT LYSINE METHYLTRANSFERASE"/>
    <property type="match status" value="1"/>
</dbReference>
<dbReference type="InterPro" id="IPR050078">
    <property type="entry name" value="Ribosomal_L11_MeTrfase_PrmA"/>
</dbReference>
<evidence type="ECO:0000313" key="8">
    <source>
        <dbReference type="Proteomes" id="UP000317355"/>
    </source>
</evidence>
<keyword evidence="7" id="KW-0689">Ribosomal protein</keyword>
<comment type="catalytic activity">
    <reaction evidence="6">
        <text>L-lysyl-[protein] + 3 S-adenosyl-L-methionine = N(6),N(6),N(6)-trimethyl-L-lysyl-[protein] + 3 S-adenosyl-L-homocysteine + 3 H(+)</text>
        <dbReference type="Rhea" id="RHEA:54192"/>
        <dbReference type="Rhea" id="RHEA-COMP:9752"/>
        <dbReference type="Rhea" id="RHEA-COMP:13826"/>
        <dbReference type="ChEBI" id="CHEBI:15378"/>
        <dbReference type="ChEBI" id="CHEBI:29969"/>
        <dbReference type="ChEBI" id="CHEBI:57856"/>
        <dbReference type="ChEBI" id="CHEBI:59789"/>
        <dbReference type="ChEBI" id="CHEBI:61961"/>
    </reaction>
</comment>
<evidence type="ECO:0000256" key="6">
    <source>
        <dbReference type="HAMAP-Rule" id="MF_00735"/>
    </source>
</evidence>
<organism evidence="7 8">
    <name type="scientific">Sedimenticola thiotaurini</name>
    <dbReference type="NCBI Taxonomy" id="1543721"/>
    <lineage>
        <taxon>Bacteria</taxon>
        <taxon>Pseudomonadati</taxon>
        <taxon>Pseudomonadota</taxon>
        <taxon>Gammaproteobacteria</taxon>
        <taxon>Chromatiales</taxon>
        <taxon>Sedimenticolaceae</taxon>
        <taxon>Sedimenticola</taxon>
    </lineage>
</organism>
<dbReference type="PANTHER" id="PTHR43648:SF1">
    <property type="entry name" value="ELECTRON TRANSFER FLAVOPROTEIN BETA SUBUNIT LYSINE METHYLTRANSFERASE"/>
    <property type="match status" value="1"/>
</dbReference>
<dbReference type="GO" id="GO:0005829">
    <property type="term" value="C:cytosol"/>
    <property type="evidence" value="ECO:0007669"/>
    <property type="project" value="TreeGrafter"/>
</dbReference>
<dbReference type="SUPFAM" id="SSF53335">
    <property type="entry name" value="S-adenosyl-L-methionine-dependent methyltransferases"/>
    <property type="match status" value="1"/>
</dbReference>
<dbReference type="InterPro" id="IPR004498">
    <property type="entry name" value="Ribosomal_PrmA_MeTrfase"/>
</dbReference>
<feature type="binding site" evidence="6">
    <location>
        <position position="166"/>
    </location>
    <ligand>
        <name>S-adenosyl-L-methionine</name>
        <dbReference type="ChEBI" id="CHEBI:59789"/>
    </ligand>
</feature>
<comment type="similarity">
    <text evidence="1 6">Belongs to the methyltransferase superfamily. PrmA family.</text>
</comment>
<dbReference type="Proteomes" id="UP000317355">
    <property type="component" value="Unassembled WGS sequence"/>
</dbReference>
<dbReference type="InterPro" id="IPR029063">
    <property type="entry name" value="SAM-dependent_MTases_sf"/>
</dbReference>
<proteinExistence type="inferred from homology"/>
<evidence type="ECO:0000256" key="4">
    <source>
        <dbReference type="ARBA" id="ARBA00022679"/>
    </source>
</evidence>
<comment type="subcellular location">
    <subcellularLocation>
        <location evidence="6">Cytoplasm</location>
    </subcellularLocation>
</comment>
<feature type="binding site" evidence="6">
    <location>
        <position position="188"/>
    </location>
    <ligand>
        <name>S-adenosyl-L-methionine</name>
        <dbReference type="ChEBI" id="CHEBI:59789"/>
    </ligand>
</feature>
<keyword evidence="2 6" id="KW-0963">Cytoplasm</keyword>
<dbReference type="PIRSF" id="PIRSF000401">
    <property type="entry name" value="RPL11_MTase"/>
    <property type="match status" value="1"/>
</dbReference>
<dbReference type="NCBIfam" id="TIGR00406">
    <property type="entry name" value="prmA"/>
    <property type="match status" value="1"/>
</dbReference>
<dbReference type="EMBL" id="VMRY01000003">
    <property type="protein sequence ID" value="TVT59524.1"/>
    <property type="molecule type" value="Genomic_DNA"/>
</dbReference>
<dbReference type="Pfam" id="PF06325">
    <property type="entry name" value="PrmA"/>
    <property type="match status" value="1"/>
</dbReference>
<dbReference type="Gene3D" id="3.40.50.150">
    <property type="entry name" value="Vaccinia Virus protein VP39"/>
    <property type="match status" value="1"/>
</dbReference>
<dbReference type="EC" id="2.1.1.-" evidence="6"/>
<evidence type="ECO:0000256" key="3">
    <source>
        <dbReference type="ARBA" id="ARBA00022603"/>
    </source>
</evidence>
<comment type="function">
    <text evidence="6">Methylates ribosomal protein L11.</text>
</comment>
<evidence type="ECO:0000313" key="7">
    <source>
        <dbReference type="EMBL" id="TVT59524.1"/>
    </source>
</evidence>
<name>A0A558DET2_9GAMM</name>
<keyword evidence="5 6" id="KW-0949">S-adenosyl-L-methionine</keyword>
<dbReference type="GO" id="GO:0016279">
    <property type="term" value="F:protein-lysine N-methyltransferase activity"/>
    <property type="evidence" value="ECO:0007669"/>
    <property type="project" value="TreeGrafter"/>
</dbReference>
<evidence type="ECO:0000256" key="1">
    <source>
        <dbReference type="ARBA" id="ARBA00009741"/>
    </source>
</evidence>
<accession>A0A558DET2</accession>
<dbReference type="AlphaFoldDB" id="A0A558DET2"/>
<keyword evidence="3 6" id="KW-0489">Methyltransferase</keyword>
<protein>
    <recommendedName>
        <fullName evidence="6">Ribosomal protein L11 methyltransferase</fullName>
        <shortName evidence="6">L11 Mtase</shortName>
        <ecNumber evidence="6">2.1.1.-</ecNumber>
    </recommendedName>
</protein>
<comment type="caution">
    <text evidence="7">The sequence shown here is derived from an EMBL/GenBank/DDBJ whole genome shotgun (WGS) entry which is preliminary data.</text>
</comment>
<sequence length="293" mass="32286">MPWIQAHLTTSKEQAPLIELLFENLGALSTTLEDAEDEPLLEPKPGEAPIWKVTRITGLFDGDINSDELRNQINHTLNSDVTPTLELEVLEDQEWERAWLDNFHAMSFGSRLWICPQGKQPDQEGAVVVELDPGLAFGTGTHPTTGLCLQWLDRTPLEGLELIDFGCGSGILAVAALKLGAQRVYATDHDPQAMQASEANAIKNRVSDRLQLCGSREQLPPRPVDIVLANILAGTLVELEEHIASLTKTGGRVVLSGILSEQAERVSNCYTSHFDMAPPIQQEEWILLEGVKR</sequence>
<feature type="binding site" evidence="6">
    <location>
        <position position="230"/>
    </location>
    <ligand>
        <name>S-adenosyl-L-methionine</name>
        <dbReference type="ChEBI" id="CHEBI:59789"/>
    </ligand>
</feature>
<dbReference type="GO" id="GO:0005840">
    <property type="term" value="C:ribosome"/>
    <property type="evidence" value="ECO:0007669"/>
    <property type="project" value="UniProtKB-KW"/>
</dbReference>
<dbReference type="STRING" id="1543721.AAY24_14205"/>
<reference evidence="7 8" key="1">
    <citation type="submission" date="2019-07" db="EMBL/GenBank/DDBJ databases">
        <title>The pathways for chlorine oxyanion respiration interact through the shared metabolite chlorate.</title>
        <authorList>
            <person name="Barnum T.P."/>
            <person name="Cheng Y."/>
            <person name="Hill K.A."/>
            <person name="Lucas L.N."/>
            <person name="Carlson H.K."/>
            <person name="Coates J.D."/>
        </authorList>
    </citation>
    <scope>NUCLEOTIDE SEQUENCE [LARGE SCALE GENOMIC DNA]</scope>
    <source>
        <strain evidence="7">BK-3</strain>
    </source>
</reference>